<accession>A0A5E4G8F1</accession>
<proteinExistence type="predicted"/>
<evidence type="ECO:0000256" key="2">
    <source>
        <dbReference type="SAM" id="MobiDB-lite"/>
    </source>
</evidence>
<dbReference type="EMBL" id="CABIKO010000427">
    <property type="protein sequence ID" value="VVA36059.1"/>
    <property type="molecule type" value="Genomic_DNA"/>
</dbReference>
<reference evidence="6" key="2">
    <citation type="journal article" date="2020" name="Plant J.">
        <title>Transposons played a major role in the diversification between the closely related almond and peach genomes: results from the almond genome sequence.</title>
        <authorList>
            <person name="Alioto T."/>
            <person name="Alexiou K.G."/>
            <person name="Bardil A."/>
            <person name="Barteri F."/>
            <person name="Castanera R."/>
            <person name="Cruz F."/>
            <person name="Dhingra A."/>
            <person name="Duval H."/>
            <person name="Fernandez I Marti A."/>
            <person name="Frias L."/>
            <person name="Galan B."/>
            <person name="Garcia J.L."/>
            <person name="Howad W."/>
            <person name="Gomez-Garrido J."/>
            <person name="Gut M."/>
            <person name="Julca I."/>
            <person name="Morata J."/>
            <person name="Puigdomenech P."/>
            <person name="Ribeca P."/>
            <person name="Rubio Cabetas M.J."/>
            <person name="Vlasova A."/>
            <person name="Wirthensohn M."/>
            <person name="Garcia-Mas J."/>
            <person name="Gabaldon T."/>
            <person name="Casacuberta J.M."/>
            <person name="Arus P."/>
        </authorList>
    </citation>
    <scope>NUCLEOTIDE SEQUENCE [LARGE SCALE GENOMIC DNA]</scope>
    <source>
        <strain evidence="6">cv. Texas</strain>
    </source>
</reference>
<evidence type="ECO:0000259" key="3">
    <source>
        <dbReference type="PROSITE" id="PS50157"/>
    </source>
</evidence>
<protein>
    <submittedName>
        <fullName evidence="4">PREDICTED: C2H2</fullName>
    </submittedName>
</protein>
<dbReference type="PROSITE" id="PS00028">
    <property type="entry name" value="ZINC_FINGER_C2H2_1"/>
    <property type="match status" value="1"/>
</dbReference>
<evidence type="ECO:0000313" key="5">
    <source>
        <dbReference type="EMBL" id="VVA38123.1"/>
    </source>
</evidence>
<evidence type="ECO:0000256" key="1">
    <source>
        <dbReference type="PROSITE-ProRule" id="PRU00042"/>
    </source>
</evidence>
<dbReference type="InParanoid" id="A0A5E4G8F1"/>
<dbReference type="PROSITE" id="PS50157">
    <property type="entry name" value="ZINC_FINGER_C2H2_2"/>
    <property type="match status" value="1"/>
</dbReference>
<feature type="domain" description="C2H2-type" evidence="3">
    <location>
        <begin position="34"/>
        <end position="61"/>
    </location>
</feature>
<dbReference type="InterPro" id="IPR013087">
    <property type="entry name" value="Znf_C2H2_type"/>
</dbReference>
<dbReference type="PANTHER" id="PTHR35744">
    <property type="entry name" value="C2H2-TYPE DOMAIN-CONTAINING PROTEIN"/>
    <property type="match status" value="1"/>
</dbReference>
<keyword evidence="1" id="KW-0862">Zinc</keyword>
<dbReference type="PANTHER" id="PTHR35744:SF4">
    <property type="entry name" value="OS04G0464600 PROTEIN"/>
    <property type="match status" value="1"/>
</dbReference>
<keyword evidence="1" id="KW-0863">Zinc-finger</keyword>
<gene>
    <name evidence="4" type="ORF">ALMOND_2B025254</name>
    <name evidence="5" type="ORF">ALMOND_2B031019</name>
</gene>
<dbReference type="Gramene" id="VVA38123">
    <property type="protein sequence ID" value="VVA38123"/>
    <property type="gene ID" value="Prudul26B031019"/>
</dbReference>
<dbReference type="SUPFAM" id="SSF57667">
    <property type="entry name" value="beta-beta-alpha zinc fingers"/>
    <property type="match status" value="1"/>
</dbReference>
<dbReference type="OMA" id="WEIDFEC"/>
<dbReference type="Proteomes" id="UP000327085">
    <property type="component" value="Chromosome 2"/>
</dbReference>
<organism evidence="4 6">
    <name type="scientific">Prunus dulcis</name>
    <name type="common">Almond</name>
    <name type="synonym">Amygdalus dulcis</name>
    <dbReference type="NCBI Taxonomy" id="3755"/>
    <lineage>
        <taxon>Eukaryota</taxon>
        <taxon>Viridiplantae</taxon>
        <taxon>Streptophyta</taxon>
        <taxon>Embryophyta</taxon>
        <taxon>Tracheophyta</taxon>
        <taxon>Spermatophyta</taxon>
        <taxon>Magnoliopsida</taxon>
        <taxon>eudicotyledons</taxon>
        <taxon>Gunneridae</taxon>
        <taxon>Pentapetalae</taxon>
        <taxon>rosids</taxon>
        <taxon>fabids</taxon>
        <taxon>Rosales</taxon>
        <taxon>Rosaceae</taxon>
        <taxon>Amygdaloideae</taxon>
        <taxon>Amygdaleae</taxon>
        <taxon>Prunus</taxon>
    </lineage>
</organism>
<evidence type="ECO:0000313" key="4">
    <source>
        <dbReference type="EMBL" id="VVA36059.1"/>
    </source>
</evidence>
<dbReference type="InterPro" id="IPR036236">
    <property type="entry name" value="Znf_C2H2_sf"/>
</dbReference>
<reference evidence="4" key="1">
    <citation type="submission" date="2019-07" db="EMBL/GenBank/DDBJ databases">
        <authorList>
            <person name="Alioto T."/>
            <person name="Alioto T."/>
            <person name="Gomez Garrido J."/>
        </authorList>
    </citation>
    <scope>NUCLEOTIDE SEQUENCE</scope>
</reference>
<dbReference type="Gramene" id="VVA36059">
    <property type="protein sequence ID" value="VVA36059"/>
    <property type="gene ID" value="Prudul26B025254"/>
</dbReference>
<feature type="compositionally biased region" description="Acidic residues" evidence="2">
    <location>
        <begin position="168"/>
        <end position="180"/>
    </location>
</feature>
<sequence>MIAYANRHALDYVPQVVRERKERNMVVIRDGELNVCRVCGRRFYTNEKLLNHIKIHERQHANRLNQIESAKGSGRAKLVGKYSMKMEKYKNAARDVLTPRGQGFGRAECLMLASGDSDFVDVVMEAELRCLKTVVVGDFGDGALKRVADLGRRTYKPDEEQSVHSWDDEIDGESEEEEIEGIVGGGVNDNLGKDDSGRWWELDFDADASKC</sequence>
<name>A0A5E4G8F1_PRUDU</name>
<dbReference type="EMBL" id="CABIKO010000606">
    <property type="protein sequence ID" value="VVA38123.1"/>
    <property type="molecule type" value="Genomic_DNA"/>
</dbReference>
<feature type="region of interest" description="Disordered" evidence="2">
    <location>
        <begin position="158"/>
        <end position="190"/>
    </location>
</feature>
<keyword evidence="1" id="KW-0479">Metal-binding</keyword>
<feature type="compositionally biased region" description="Basic and acidic residues" evidence="2">
    <location>
        <begin position="158"/>
        <end position="167"/>
    </location>
</feature>
<dbReference type="AlphaFoldDB" id="A0A5E4G8F1"/>
<evidence type="ECO:0000313" key="6">
    <source>
        <dbReference type="Proteomes" id="UP000327085"/>
    </source>
</evidence>
<dbReference type="GO" id="GO:0008270">
    <property type="term" value="F:zinc ion binding"/>
    <property type="evidence" value="ECO:0007669"/>
    <property type="project" value="UniProtKB-KW"/>
</dbReference>